<dbReference type="AlphaFoldDB" id="A0A4Q4N9K3"/>
<name>A0A4Q4N9K3_ALTAL</name>
<keyword evidence="1" id="KW-1133">Transmembrane helix</keyword>
<protein>
    <submittedName>
        <fullName evidence="2">Uncharacterized protein</fullName>
    </submittedName>
</protein>
<reference evidence="3" key="1">
    <citation type="journal article" date="2019" name="bioRxiv">
        <title>Genomics, evolutionary history and diagnostics of the Alternaria alternata species group including apple and Asian pear pathotypes.</title>
        <authorList>
            <person name="Armitage A.D."/>
            <person name="Cockerton H.M."/>
            <person name="Sreenivasaprasad S."/>
            <person name="Woodhall J.W."/>
            <person name="Lane C.R."/>
            <person name="Harrison R.J."/>
            <person name="Clarkson J.P."/>
        </authorList>
    </citation>
    <scope>NUCLEOTIDE SEQUENCE [LARGE SCALE GENOMIC DNA]</scope>
    <source>
        <strain evidence="3">FERA 1177</strain>
    </source>
</reference>
<dbReference type="VEuPathDB" id="FungiDB:CC77DRAFT_67757"/>
<keyword evidence="1" id="KW-0472">Membrane</keyword>
<proteinExistence type="predicted"/>
<dbReference type="EMBL" id="PDXD01000030">
    <property type="protein sequence ID" value="RYN71801.1"/>
    <property type="molecule type" value="Genomic_DNA"/>
</dbReference>
<feature type="transmembrane region" description="Helical" evidence="1">
    <location>
        <begin position="146"/>
        <end position="165"/>
    </location>
</feature>
<accession>A0A4Q4N9K3</accession>
<keyword evidence="1" id="KW-0812">Transmembrane</keyword>
<dbReference type="Proteomes" id="UP000291422">
    <property type="component" value="Unassembled WGS sequence"/>
</dbReference>
<gene>
    <name evidence="2" type="ORF">AA0117_g9291</name>
</gene>
<sequence length="402" mass="45384">MAAPPQLQPWTLDVSSLIVLISEDEERNYRLSRRSLLQCLVAAPVVGLQNYVRSYDMLLDTSAETYFSPYGVKSAPLRNIQLSNALKINKLLEDGRYTVYKIPTNCSKSKSVDRKSQTFLALWTCATWAFFAGLIFGICKSNQTTWVSLATCITFTGWSVMIRLIEHVNVVPSTNGLDHVNDPNALDAVFIMGRSNSAFVLEGSRKDVKSWTSSGLIYRERPLGIPASVWQLFTRMGSLMVLLSFLTSIPNGSTADQVAFVILNIVAQANVLIGQWANSQCVLSKLSMVENINDPENVTRTHIYAKLIRRFCQAEDDHEWVEASSMLPKTDVWDKWKVQIRKDAQKDPKKLYREISNDFKATRRTVISKQETHMSTGSTQHDNLEDRYQQEQNGACPQQEGI</sequence>
<feature type="transmembrane region" description="Helical" evidence="1">
    <location>
        <begin position="120"/>
        <end position="139"/>
    </location>
</feature>
<comment type="caution">
    <text evidence="2">The sequence shown here is derived from an EMBL/GenBank/DDBJ whole genome shotgun (WGS) entry which is preliminary data.</text>
</comment>
<evidence type="ECO:0000256" key="1">
    <source>
        <dbReference type="SAM" id="Phobius"/>
    </source>
</evidence>
<evidence type="ECO:0000313" key="3">
    <source>
        <dbReference type="Proteomes" id="UP000291422"/>
    </source>
</evidence>
<organism evidence="2 3">
    <name type="scientific">Alternaria alternata</name>
    <name type="common">Alternaria rot fungus</name>
    <name type="synonym">Torula alternata</name>
    <dbReference type="NCBI Taxonomy" id="5599"/>
    <lineage>
        <taxon>Eukaryota</taxon>
        <taxon>Fungi</taxon>
        <taxon>Dikarya</taxon>
        <taxon>Ascomycota</taxon>
        <taxon>Pezizomycotina</taxon>
        <taxon>Dothideomycetes</taxon>
        <taxon>Pleosporomycetidae</taxon>
        <taxon>Pleosporales</taxon>
        <taxon>Pleosporineae</taxon>
        <taxon>Pleosporaceae</taxon>
        <taxon>Alternaria</taxon>
        <taxon>Alternaria sect. Alternaria</taxon>
        <taxon>Alternaria alternata complex</taxon>
    </lineage>
</organism>
<evidence type="ECO:0000313" key="2">
    <source>
        <dbReference type="EMBL" id="RYN71801.1"/>
    </source>
</evidence>